<evidence type="ECO:0000256" key="2">
    <source>
        <dbReference type="ARBA" id="ARBA00022679"/>
    </source>
</evidence>
<dbReference type="PANTHER" id="PTHR13090:SF1">
    <property type="entry name" value="ARGININE-HYDROXYLASE NDUFAF5, MITOCHONDRIAL"/>
    <property type="match status" value="1"/>
</dbReference>
<evidence type="ECO:0000313" key="5">
    <source>
        <dbReference type="EMBL" id="BAV64481.1"/>
    </source>
</evidence>
<dbReference type="EMBL" id="AP017655">
    <property type="protein sequence ID" value="BAV64481.1"/>
    <property type="molecule type" value="Genomic_DNA"/>
</dbReference>
<sequence>MILLVPAPRPMHKARMTHPDIFDRRLRALRRDRMMRRFADHDFLYRAMLDELLDRLADVQRELPEALVIGCPDGSARAALETMKKKVICCDPGFLAARQAGGVQGDEDALPFADKSFDLILACGTLDSVNDLPGALILMNRILRPDGLMLAAFAGAGSLPRLRAALMAGEGDRPGQHIHPQVDVRSAGDLLARAGFAMPVADGDMLTVRYGDMIRLMHDLRGMGAGNVLASRPPALRREGLAGAMAHFAQAADPDGRTAEQIGVLYLSGWRPDPSQARPARRGSATVSLAQALKRKD</sequence>
<dbReference type="Proteomes" id="UP000218272">
    <property type="component" value="Chromosome SCLO_1"/>
</dbReference>
<dbReference type="AlphaFoldDB" id="A0A1E1F1Z6"/>
<organism evidence="5 6">
    <name type="scientific">Sphingobium cloacae</name>
    <dbReference type="NCBI Taxonomy" id="120107"/>
    <lineage>
        <taxon>Bacteria</taxon>
        <taxon>Pseudomonadati</taxon>
        <taxon>Pseudomonadota</taxon>
        <taxon>Alphaproteobacteria</taxon>
        <taxon>Sphingomonadales</taxon>
        <taxon>Sphingomonadaceae</taxon>
        <taxon>Sphingobium</taxon>
    </lineage>
</organism>
<evidence type="ECO:0000256" key="3">
    <source>
        <dbReference type="SAM" id="MobiDB-lite"/>
    </source>
</evidence>
<dbReference type="PANTHER" id="PTHR13090">
    <property type="entry name" value="ARGININE-HYDROXYLASE NDUFAF5, MITOCHONDRIAL"/>
    <property type="match status" value="1"/>
</dbReference>
<dbReference type="Gene3D" id="3.40.50.150">
    <property type="entry name" value="Vaccinia Virus protein VP39"/>
    <property type="match status" value="1"/>
</dbReference>
<dbReference type="GO" id="GO:0008757">
    <property type="term" value="F:S-adenosylmethionine-dependent methyltransferase activity"/>
    <property type="evidence" value="ECO:0007669"/>
    <property type="project" value="InterPro"/>
</dbReference>
<dbReference type="CDD" id="cd02440">
    <property type="entry name" value="AdoMet_MTases"/>
    <property type="match status" value="1"/>
</dbReference>
<feature type="domain" description="Methyltransferase type 11" evidence="4">
    <location>
        <begin position="68"/>
        <end position="150"/>
    </location>
</feature>
<dbReference type="InterPro" id="IPR050602">
    <property type="entry name" value="Malonyl-ACP_OMT"/>
</dbReference>
<dbReference type="GO" id="GO:0032259">
    <property type="term" value="P:methylation"/>
    <property type="evidence" value="ECO:0007669"/>
    <property type="project" value="UniProtKB-KW"/>
</dbReference>
<keyword evidence="1 5" id="KW-0489">Methyltransferase</keyword>
<keyword evidence="6" id="KW-1185">Reference proteome</keyword>
<dbReference type="Pfam" id="PF08241">
    <property type="entry name" value="Methyltransf_11"/>
    <property type="match status" value="1"/>
</dbReference>
<accession>A0A1E1F1Z6</accession>
<gene>
    <name evidence="5" type="ORF">SCLO_1014410</name>
</gene>
<reference evidence="5 6" key="1">
    <citation type="submission" date="2016-10" db="EMBL/GenBank/DDBJ databases">
        <title>Complete Genome Sequence of the Nonylphenol-Degrading Bacterium Sphingobium cloacae JCM 10874T.</title>
        <authorList>
            <person name="Ootsuka M."/>
            <person name="Nishizawa T."/>
            <person name="Ohta H."/>
        </authorList>
    </citation>
    <scope>NUCLEOTIDE SEQUENCE [LARGE SCALE GENOMIC DNA]</scope>
    <source>
        <strain evidence="5 6">JCM 10874</strain>
    </source>
</reference>
<protein>
    <submittedName>
        <fullName evidence="5">Methyltransferase type 11</fullName>
    </submittedName>
</protein>
<name>A0A1E1F1Z6_9SPHN</name>
<dbReference type="SUPFAM" id="SSF53335">
    <property type="entry name" value="S-adenosyl-L-methionine-dependent methyltransferases"/>
    <property type="match status" value="1"/>
</dbReference>
<evidence type="ECO:0000259" key="4">
    <source>
        <dbReference type="Pfam" id="PF08241"/>
    </source>
</evidence>
<dbReference type="InterPro" id="IPR013216">
    <property type="entry name" value="Methyltransf_11"/>
</dbReference>
<dbReference type="KEGG" id="sclo:SCLO_1014410"/>
<proteinExistence type="predicted"/>
<dbReference type="InterPro" id="IPR029063">
    <property type="entry name" value="SAM-dependent_MTases_sf"/>
</dbReference>
<keyword evidence="2 5" id="KW-0808">Transferase</keyword>
<feature type="region of interest" description="Disordered" evidence="3">
    <location>
        <begin position="271"/>
        <end position="297"/>
    </location>
</feature>
<evidence type="ECO:0000256" key="1">
    <source>
        <dbReference type="ARBA" id="ARBA00022603"/>
    </source>
</evidence>
<evidence type="ECO:0000313" key="6">
    <source>
        <dbReference type="Proteomes" id="UP000218272"/>
    </source>
</evidence>